<protein>
    <submittedName>
        <fullName evidence="2">Uncharacterized protein</fullName>
    </submittedName>
</protein>
<sequence length="209" mass="24374">MSVSDNNEQLSYNMDAFDFVEVDNNTNEDAQNLEDEMEFAFPLFSSAPATDNKEDENDKSSLRQQIIVSLRGENEDIDAIVEHHNKTQSDLKYGKIEYKVEDKQKFQNIAVEYDDVFTSWKYNDKKSNSFVQPLNIGEPIHPVIKTKKRKLGQKQRLARRLGKEREEARKLKDLEIKKLIKKKFHKRGGKRNANAKPKPINKVVKFKTE</sequence>
<reference evidence="3" key="1">
    <citation type="submission" date="2016-11" db="EMBL/GenBank/DDBJ databases">
        <authorList>
            <person name="Guldener U."/>
        </authorList>
    </citation>
    <scope>NUCLEOTIDE SEQUENCE [LARGE SCALE GENOMIC DNA]</scope>
</reference>
<keyword evidence="3" id="KW-1185">Reference proteome</keyword>
<dbReference type="OrthoDB" id="3972970at2759"/>
<dbReference type="InterPro" id="IPR018555">
    <property type="entry name" value="C630.06c-like"/>
</dbReference>
<organism evidence="2 3">
    <name type="scientific">Hanseniaspora guilliermondii</name>
    <dbReference type="NCBI Taxonomy" id="56406"/>
    <lineage>
        <taxon>Eukaryota</taxon>
        <taxon>Fungi</taxon>
        <taxon>Dikarya</taxon>
        <taxon>Ascomycota</taxon>
        <taxon>Saccharomycotina</taxon>
        <taxon>Saccharomycetes</taxon>
        <taxon>Saccharomycodales</taxon>
        <taxon>Saccharomycodaceae</taxon>
        <taxon>Hanseniaspora</taxon>
    </lineage>
</organism>
<evidence type="ECO:0000313" key="2">
    <source>
        <dbReference type="EMBL" id="SGZ41082.1"/>
    </source>
</evidence>
<dbReference type="EMBL" id="FQNF01000078">
    <property type="protein sequence ID" value="SGZ41082.1"/>
    <property type="molecule type" value="Genomic_DNA"/>
</dbReference>
<dbReference type="Pfam" id="PF09428">
    <property type="entry name" value="DUF2011"/>
    <property type="match status" value="1"/>
</dbReference>
<dbReference type="Proteomes" id="UP000183365">
    <property type="component" value="Unassembled WGS sequence"/>
</dbReference>
<gene>
    <name evidence="2" type="ORF">HGUI_03282</name>
</gene>
<evidence type="ECO:0000256" key="1">
    <source>
        <dbReference type="SAM" id="MobiDB-lite"/>
    </source>
</evidence>
<dbReference type="AlphaFoldDB" id="A0A1L0B3W8"/>
<proteinExistence type="predicted"/>
<evidence type="ECO:0000313" key="3">
    <source>
        <dbReference type="Proteomes" id="UP000183365"/>
    </source>
</evidence>
<dbReference type="VEuPathDB" id="FungiDB:HGUI_03282"/>
<name>A0A1L0B3W8_9ASCO</name>
<accession>A0A1L0B3W8</accession>
<feature type="region of interest" description="Disordered" evidence="1">
    <location>
        <begin position="183"/>
        <end position="209"/>
    </location>
</feature>